<name>A0A7J7ES77_DICBM</name>
<keyword evidence="2" id="KW-1185">Reference proteome</keyword>
<sequence>MGHRPRSLQQRTRQLGEDAQTFVVLAELPLGKQIYISGKTWEDHDIEDQYKNQGRKLRNFVMKEWLEAFSFNDPQSPIAHFTVHWCYFHMLRRPPMFWESQKQHVNLHMGRVSFKWATQECSG</sequence>
<comment type="caution">
    <text evidence="1">The sequence shown here is derived from an EMBL/GenBank/DDBJ whole genome shotgun (WGS) entry which is preliminary data.</text>
</comment>
<dbReference type="EMBL" id="JACDTQ010002436">
    <property type="protein sequence ID" value="KAF5918533.1"/>
    <property type="molecule type" value="Genomic_DNA"/>
</dbReference>
<dbReference type="AlphaFoldDB" id="A0A7J7ES77"/>
<protein>
    <submittedName>
        <fullName evidence="1">Uncharacterized protein</fullName>
    </submittedName>
</protein>
<dbReference type="Proteomes" id="UP000551758">
    <property type="component" value="Unassembled WGS sequence"/>
</dbReference>
<organism evidence="1 2">
    <name type="scientific">Diceros bicornis minor</name>
    <name type="common">South-central black rhinoceros</name>
    <dbReference type="NCBI Taxonomy" id="77932"/>
    <lineage>
        <taxon>Eukaryota</taxon>
        <taxon>Metazoa</taxon>
        <taxon>Chordata</taxon>
        <taxon>Craniata</taxon>
        <taxon>Vertebrata</taxon>
        <taxon>Euteleostomi</taxon>
        <taxon>Mammalia</taxon>
        <taxon>Eutheria</taxon>
        <taxon>Laurasiatheria</taxon>
        <taxon>Perissodactyla</taxon>
        <taxon>Rhinocerotidae</taxon>
        <taxon>Diceros</taxon>
    </lineage>
</organism>
<evidence type="ECO:0000313" key="2">
    <source>
        <dbReference type="Proteomes" id="UP000551758"/>
    </source>
</evidence>
<proteinExistence type="predicted"/>
<gene>
    <name evidence="1" type="ORF">HPG69_006873</name>
</gene>
<accession>A0A7J7ES77</accession>
<reference evidence="1 2" key="1">
    <citation type="journal article" date="2020" name="Mol. Biol. Evol.">
        <title>Interspecific Gene Flow and the Evolution of Specialization in Black and White Rhinoceros.</title>
        <authorList>
            <person name="Moodley Y."/>
            <person name="Westbury M.V."/>
            <person name="Russo I.M."/>
            <person name="Gopalakrishnan S."/>
            <person name="Rakotoarivelo A."/>
            <person name="Olsen R.A."/>
            <person name="Prost S."/>
            <person name="Tunstall T."/>
            <person name="Ryder O.A."/>
            <person name="Dalen L."/>
            <person name="Bruford M.W."/>
        </authorList>
    </citation>
    <scope>NUCLEOTIDE SEQUENCE [LARGE SCALE GENOMIC DNA]</scope>
    <source>
        <strain evidence="1">SBR-YM</strain>
        <tissue evidence="1">Skin</tissue>
    </source>
</reference>
<evidence type="ECO:0000313" key="1">
    <source>
        <dbReference type="EMBL" id="KAF5918533.1"/>
    </source>
</evidence>